<sequence>MKLAGFDEAYVLNDIKPTTTPAPQQSAGAGAASRKRKAEEPLPDPGPPKKARRIKTARSRKAASATAAKEEKTPAAPEFDLKAGIVRDEVFDNTDKCAQRRGVLEDDGLLTADQVREELGPRIQWKRKTDPGYDPDLLDMIAMCLAEDPDNRPNIAELLNTLKEFVEKRDGNYYKEIELPGLERETNGYLRRLVQTYMYDASVAE</sequence>
<dbReference type="SUPFAM" id="SSF56112">
    <property type="entry name" value="Protein kinase-like (PK-like)"/>
    <property type="match status" value="1"/>
</dbReference>
<evidence type="ECO:0000256" key="1">
    <source>
        <dbReference type="SAM" id="MobiDB-lite"/>
    </source>
</evidence>
<protein>
    <recommendedName>
        <fullName evidence="4">Protein kinase domain-containing protein</fullName>
    </recommendedName>
</protein>
<evidence type="ECO:0000313" key="3">
    <source>
        <dbReference type="Proteomes" id="UP001446871"/>
    </source>
</evidence>
<feature type="region of interest" description="Disordered" evidence="1">
    <location>
        <begin position="12"/>
        <end position="75"/>
    </location>
</feature>
<organism evidence="2 3">
    <name type="scientific">Apiospora saccharicola</name>
    <dbReference type="NCBI Taxonomy" id="335842"/>
    <lineage>
        <taxon>Eukaryota</taxon>
        <taxon>Fungi</taxon>
        <taxon>Dikarya</taxon>
        <taxon>Ascomycota</taxon>
        <taxon>Pezizomycotina</taxon>
        <taxon>Sordariomycetes</taxon>
        <taxon>Xylariomycetidae</taxon>
        <taxon>Amphisphaeriales</taxon>
        <taxon>Apiosporaceae</taxon>
        <taxon>Apiospora</taxon>
    </lineage>
</organism>
<feature type="compositionally biased region" description="Low complexity" evidence="1">
    <location>
        <begin position="21"/>
        <end position="32"/>
    </location>
</feature>
<dbReference type="InterPro" id="IPR011009">
    <property type="entry name" value="Kinase-like_dom_sf"/>
</dbReference>
<reference evidence="2 3" key="1">
    <citation type="submission" date="2023-01" db="EMBL/GenBank/DDBJ databases">
        <title>Analysis of 21 Apiospora genomes using comparative genomics revels a genus with tremendous synthesis potential of carbohydrate active enzymes and secondary metabolites.</title>
        <authorList>
            <person name="Sorensen T."/>
        </authorList>
    </citation>
    <scope>NUCLEOTIDE SEQUENCE [LARGE SCALE GENOMIC DNA]</scope>
    <source>
        <strain evidence="2 3">CBS 83171</strain>
    </source>
</reference>
<feature type="compositionally biased region" description="Basic residues" evidence="1">
    <location>
        <begin position="49"/>
        <end position="61"/>
    </location>
</feature>
<dbReference type="EMBL" id="JAQQWM010000002">
    <property type="protein sequence ID" value="KAK8077104.1"/>
    <property type="molecule type" value="Genomic_DNA"/>
</dbReference>
<dbReference type="Proteomes" id="UP001446871">
    <property type="component" value="Unassembled WGS sequence"/>
</dbReference>
<accession>A0ABR1W4L7</accession>
<gene>
    <name evidence="2" type="ORF">PG996_003274</name>
</gene>
<dbReference type="Gene3D" id="1.10.510.10">
    <property type="entry name" value="Transferase(Phosphotransferase) domain 1"/>
    <property type="match status" value="1"/>
</dbReference>
<evidence type="ECO:0000313" key="2">
    <source>
        <dbReference type="EMBL" id="KAK8077104.1"/>
    </source>
</evidence>
<evidence type="ECO:0008006" key="4">
    <source>
        <dbReference type="Google" id="ProtNLM"/>
    </source>
</evidence>
<keyword evidence="3" id="KW-1185">Reference proteome</keyword>
<name>A0ABR1W4L7_9PEZI</name>
<comment type="caution">
    <text evidence="2">The sequence shown here is derived from an EMBL/GenBank/DDBJ whole genome shotgun (WGS) entry which is preliminary data.</text>
</comment>
<proteinExistence type="predicted"/>